<accession>A0AA90P819</accession>
<dbReference type="RefSeq" id="WP_305159383.1">
    <property type="nucleotide sequence ID" value="NZ_JAUUTW010000004.1"/>
</dbReference>
<sequence length="72" mass="7709">MLKVLDSPDLNASGLKGTVAQLIAHLGIIPEPAATKLAEYLLINRLPITKETFQSALQWLKTADAAEVGLPE</sequence>
<name>A0AA90P819_9BACI</name>
<dbReference type="AlphaFoldDB" id="A0AA90P819"/>
<reference evidence="1" key="1">
    <citation type="submission" date="2023-07" db="EMBL/GenBank/DDBJ databases">
        <title>Murine gut Bacillus species.</title>
        <authorList>
            <person name="Gutman E."/>
            <person name="Hashuel R."/>
            <person name="Litvak Y."/>
        </authorList>
    </citation>
    <scope>NUCLEOTIDE SEQUENCE</scope>
    <source>
        <strain evidence="1">RU293</strain>
    </source>
</reference>
<dbReference type="EMBL" id="JAUUTW010000004">
    <property type="protein sequence ID" value="MDP1450588.1"/>
    <property type="molecule type" value="Genomic_DNA"/>
</dbReference>
<protein>
    <submittedName>
        <fullName evidence="1">Uncharacterized protein</fullName>
    </submittedName>
</protein>
<organism evidence="1 2">
    <name type="scientific">Peribacillus frigoritolerans</name>
    <dbReference type="NCBI Taxonomy" id="450367"/>
    <lineage>
        <taxon>Bacteria</taxon>
        <taxon>Bacillati</taxon>
        <taxon>Bacillota</taxon>
        <taxon>Bacilli</taxon>
        <taxon>Bacillales</taxon>
        <taxon>Bacillaceae</taxon>
        <taxon>Peribacillus</taxon>
    </lineage>
</organism>
<evidence type="ECO:0000313" key="1">
    <source>
        <dbReference type="EMBL" id="MDP1450588.1"/>
    </source>
</evidence>
<comment type="caution">
    <text evidence="1">The sequence shown here is derived from an EMBL/GenBank/DDBJ whole genome shotgun (WGS) entry which is preliminary data.</text>
</comment>
<evidence type="ECO:0000313" key="2">
    <source>
        <dbReference type="Proteomes" id="UP001178275"/>
    </source>
</evidence>
<gene>
    <name evidence="1" type="ORF">Q8G36_05875</name>
</gene>
<dbReference type="Proteomes" id="UP001178275">
    <property type="component" value="Unassembled WGS sequence"/>
</dbReference>
<proteinExistence type="predicted"/>